<dbReference type="GO" id="GO:0004129">
    <property type="term" value="F:cytochrome-c oxidase activity"/>
    <property type="evidence" value="ECO:0007669"/>
    <property type="project" value="UniProtKB-EC"/>
</dbReference>
<keyword evidence="7 15" id="KW-0479">Metal-binding</keyword>
<dbReference type="Gene3D" id="1.10.760.10">
    <property type="entry name" value="Cytochrome c-like domain"/>
    <property type="match status" value="1"/>
</dbReference>
<dbReference type="Pfam" id="PF00116">
    <property type="entry name" value="COX2"/>
    <property type="match status" value="1"/>
</dbReference>
<dbReference type="CDD" id="cd13915">
    <property type="entry name" value="CuRO_HCO_II_like_2"/>
    <property type="match status" value="1"/>
</dbReference>
<comment type="caution">
    <text evidence="22">The sequence shown here is derived from an EMBL/GenBank/DDBJ whole genome shotgun (WGS) entry which is preliminary data.</text>
</comment>
<feature type="domain" description="Cytochrome oxidase subunit II copper A binding" evidence="19">
    <location>
        <begin position="98"/>
        <end position="209"/>
    </location>
</feature>
<keyword evidence="13 18" id="KW-0472">Membrane</keyword>
<dbReference type="GO" id="GO:0042773">
    <property type="term" value="P:ATP synthesis coupled electron transport"/>
    <property type="evidence" value="ECO:0007669"/>
    <property type="project" value="TreeGrafter"/>
</dbReference>
<dbReference type="PANTHER" id="PTHR22888">
    <property type="entry name" value="CYTOCHROME C OXIDASE, SUBUNIT II"/>
    <property type="match status" value="1"/>
</dbReference>
<evidence type="ECO:0000256" key="3">
    <source>
        <dbReference type="ARBA" id="ARBA00022448"/>
    </source>
</evidence>
<gene>
    <name evidence="22" type="ORF">GMST_38810</name>
</gene>
<feature type="transmembrane region" description="Helical" evidence="18">
    <location>
        <begin position="22"/>
        <end position="46"/>
    </location>
</feature>
<evidence type="ECO:0000313" key="22">
    <source>
        <dbReference type="EMBL" id="GFO61556.1"/>
    </source>
</evidence>
<dbReference type="GO" id="GO:0005507">
    <property type="term" value="F:copper ion binding"/>
    <property type="evidence" value="ECO:0007669"/>
    <property type="project" value="InterPro"/>
</dbReference>
<dbReference type="InterPro" id="IPR036257">
    <property type="entry name" value="Cyt_c_oxidase_su2_TM_sf"/>
</dbReference>
<feature type="domain" description="Cytochrome c" evidence="21">
    <location>
        <begin position="220"/>
        <end position="315"/>
    </location>
</feature>
<evidence type="ECO:0000256" key="18">
    <source>
        <dbReference type="SAM" id="Phobius"/>
    </source>
</evidence>
<keyword evidence="8" id="KW-1278">Translocase</keyword>
<evidence type="ECO:0000256" key="12">
    <source>
        <dbReference type="ARBA" id="ARBA00023008"/>
    </source>
</evidence>
<dbReference type="Proteomes" id="UP000556026">
    <property type="component" value="Unassembled WGS sequence"/>
</dbReference>
<feature type="transmembrane region" description="Helical" evidence="18">
    <location>
        <begin position="67"/>
        <end position="91"/>
    </location>
</feature>
<keyword evidence="11 15" id="KW-0408">Iron</keyword>
<keyword evidence="23" id="KW-1185">Reference proteome</keyword>
<dbReference type="PRINTS" id="PR01166">
    <property type="entry name" value="CYCOXIDASEII"/>
</dbReference>
<dbReference type="InterPro" id="IPR014222">
    <property type="entry name" value="Cyt_c_oxidase_su2"/>
</dbReference>
<dbReference type="InterPro" id="IPR045187">
    <property type="entry name" value="CcO_II"/>
</dbReference>
<feature type="domain" description="Cytochrome oxidase subunit II transmembrane region profile" evidence="20">
    <location>
        <begin position="1"/>
        <end position="97"/>
    </location>
</feature>
<evidence type="ECO:0000259" key="21">
    <source>
        <dbReference type="PROSITE" id="PS51007"/>
    </source>
</evidence>
<dbReference type="AlphaFoldDB" id="A0A6V8MND6"/>
<dbReference type="PROSITE" id="PS50999">
    <property type="entry name" value="COX2_TM"/>
    <property type="match status" value="1"/>
</dbReference>
<reference evidence="23" key="1">
    <citation type="submission" date="2020-06" db="EMBL/GenBank/DDBJ databases">
        <title>Draft genomic sequence of Geomonas sp. Red330.</title>
        <authorList>
            <person name="Itoh H."/>
            <person name="Zhenxing X."/>
            <person name="Ushijima N."/>
            <person name="Masuda Y."/>
            <person name="Shiratori Y."/>
            <person name="Senoo K."/>
        </authorList>
    </citation>
    <scope>NUCLEOTIDE SEQUENCE [LARGE SCALE GENOMIC DNA]</scope>
    <source>
        <strain evidence="23">Red330</strain>
    </source>
</reference>
<dbReference type="SUPFAM" id="SSF46626">
    <property type="entry name" value="Cytochrome c"/>
    <property type="match status" value="1"/>
</dbReference>
<dbReference type="SUPFAM" id="SSF49503">
    <property type="entry name" value="Cupredoxins"/>
    <property type="match status" value="1"/>
</dbReference>
<evidence type="ECO:0000256" key="16">
    <source>
        <dbReference type="RuleBase" id="RU000456"/>
    </source>
</evidence>
<evidence type="ECO:0000256" key="4">
    <source>
        <dbReference type="ARBA" id="ARBA00022617"/>
    </source>
</evidence>
<dbReference type="PROSITE" id="PS00078">
    <property type="entry name" value="COX2"/>
    <property type="match status" value="1"/>
</dbReference>
<dbReference type="InterPro" id="IPR002429">
    <property type="entry name" value="CcO_II-like_C"/>
</dbReference>
<dbReference type="EMBL" id="BLXX01000015">
    <property type="protein sequence ID" value="GFO61556.1"/>
    <property type="molecule type" value="Genomic_DNA"/>
</dbReference>
<dbReference type="Pfam" id="PF02790">
    <property type="entry name" value="COX2_TM"/>
    <property type="match status" value="1"/>
</dbReference>
<dbReference type="EC" id="7.1.1.9" evidence="17"/>
<dbReference type="Pfam" id="PF00034">
    <property type="entry name" value="Cytochrom_C"/>
    <property type="match status" value="1"/>
</dbReference>
<dbReference type="Gene3D" id="2.60.40.420">
    <property type="entry name" value="Cupredoxins - blue copper proteins"/>
    <property type="match status" value="1"/>
</dbReference>
<keyword evidence="9 16" id="KW-0249">Electron transport</keyword>
<comment type="catalytic activity">
    <reaction evidence="17">
        <text>4 Fe(II)-[cytochrome c] + O2 + 8 H(+)(in) = 4 Fe(III)-[cytochrome c] + 2 H2O + 4 H(+)(out)</text>
        <dbReference type="Rhea" id="RHEA:11436"/>
        <dbReference type="Rhea" id="RHEA-COMP:10350"/>
        <dbReference type="Rhea" id="RHEA-COMP:14399"/>
        <dbReference type="ChEBI" id="CHEBI:15377"/>
        <dbReference type="ChEBI" id="CHEBI:15378"/>
        <dbReference type="ChEBI" id="CHEBI:15379"/>
        <dbReference type="ChEBI" id="CHEBI:29033"/>
        <dbReference type="ChEBI" id="CHEBI:29034"/>
        <dbReference type="EC" id="7.1.1.9"/>
    </reaction>
</comment>
<keyword evidence="3 16" id="KW-0813">Transport</keyword>
<evidence type="ECO:0000256" key="14">
    <source>
        <dbReference type="ARBA" id="ARBA00024688"/>
    </source>
</evidence>
<comment type="cofactor">
    <cofactor evidence="17">
        <name>Cu cation</name>
        <dbReference type="ChEBI" id="CHEBI:23378"/>
    </cofactor>
    <text evidence="17">Binds a copper A center.</text>
</comment>
<dbReference type="Gene3D" id="1.10.287.90">
    <property type="match status" value="1"/>
</dbReference>
<name>A0A6V8MND6_9BACT</name>
<keyword evidence="6 16" id="KW-0812">Transmembrane</keyword>
<dbReference type="InterPro" id="IPR001505">
    <property type="entry name" value="Copper_CuA"/>
</dbReference>
<evidence type="ECO:0000256" key="13">
    <source>
        <dbReference type="ARBA" id="ARBA00023136"/>
    </source>
</evidence>
<evidence type="ECO:0000256" key="1">
    <source>
        <dbReference type="ARBA" id="ARBA00004141"/>
    </source>
</evidence>
<evidence type="ECO:0000256" key="17">
    <source>
        <dbReference type="RuleBase" id="RU004024"/>
    </source>
</evidence>
<evidence type="ECO:0000256" key="10">
    <source>
        <dbReference type="ARBA" id="ARBA00022989"/>
    </source>
</evidence>
<evidence type="ECO:0000256" key="15">
    <source>
        <dbReference type="PROSITE-ProRule" id="PRU00433"/>
    </source>
</evidence>
<keyword evidence="4 15" id="KW-0349">Heme</keyword>
<evidence type="ECO:0000256" key="5">
    <source>
        <dbReference type="ARBA" id="ARBA00022660"/>
    </source>
</evidence>
<evidence type="ECO:0000259" key="20">
    <source>
        <dbReference type="PROSITE" id="PS50999"/>
    </source>
</evidence>
<keyword evidence="5 16" id="KW-0679">Respiratory chain</keyword>
<evidence type="ECO:0000256" key="8">
    <source>
        <dbReference type="ARBA" id="ARBA00022967"/>
    </source>
</evidence>
<evidence type="ECO:0000256" key="6">
    <source>
        <dbReference type="ARBA" id="ARBA00022692"/>
    </source>
</evidence>
<keyword evidence="12 17" id="KW-0186">Copper</keyword>
<comment type="function">
    <text evidence="14 17">Subunits I and II form the functional core of the enzyme complex. Electrons originating in cytochrome c are transferred via heme a and Cu(A) to the binuclear center formed by heme a3 and Cu(B).</text>
</comment>
<dbReference type="InterPro" id="IPR011759">
    <property type="entry name" value="Cyt_c_oxidase_su2_TM_dom"/>
</dbReference>
<dbReference type="InterPro" id="IPR008972">
    <property type="entry name" value="Cupredoxin"/>
</dbReference>
<organism evidence="22 23">
    <name type="scientific">Geomonas silvestris</name>
    <dbReference type="NCBI Taxonomy" id="2740184"/>
    <lineage>
        <taxon>Bacteria</taxon>
        <taxon>Pseudomonadati</taxon>
        <taxon>Thermodesulfobacteriota</taxon>
        <taxon>Desulfuromonadia</taxon>
        <taxon>Geobacterales</taxon>
        <taxon>Geobacteraceae</taxon>
        <taxon>Geomonas</taxon>
    </lineage>
</organism>
<comment type="similarity">
    <text evidence="2 16">Belongs to the cytochrome c oxidase subunit 2 family.</text>
</comment>
<dbReference type="InterPro" id="IPR036909">
    <property type="entry name" value="Cyt_c-like_dom_sf"/>
</dbReference>
<dbReference type="GO" id="GO:0016491">
    <property type="term" value="F:oxidoreductase activity"/>
    <property type="evidence" value="ECO:0007669"/>
    <property type="project" value="InterPro"/>
</dbReference>
<dbReference type="NCBIfam" id="TIGR02866">
    <property type="entry name" value="CoxB"/>
    <property type="match status" value="1"/>
</dbReference>
<keyword evidence="10 18" id="KW-1133">Transmembrane helix</keyword>
<evidence type="ECO:0000256" key="7">
    <source>
        <dbReference type="ARBA" id="ARBA00022723"/>
    </source>
</evidence>
<evidence type="ECO:0000256" key="9">
    <source>
        <dbReference type="ARBA" id="ARBA00022982"/>
    </source>
</evidence>
<dbReference type="RefSeq" id="WP_183356347.1">
    <property type="nucleotide sequence ID" value="NZ_BLXX01000015.1"/>
</dbReference>
<dbReference type="InterPro" id="IPR009056">
    <property type="entry name" value="Cyt_c-like_dom"/>
</dbReference>
<evidence type="ECO:0000313" key="23">
    <source>
        <dbReference type="Proteomes" id="UP000556026"/>
    </source>
</evidence>
<dbReference type="GO" id="GO:0005886">
    <property type="term" value="C:plasma membrane"/>
    <property type="evidence" value="ECO:0007669"/>
    <property type="project" value="UniProtKB-SubCell"/>
</dbReference>
<comment type="subcellular location">
    <subcellularLocation>
        <location evidence="16">Cell membrane</location>
        <topology evidence="16">Multi-pass membrane protein</topology>
    </subcellularLocation>
    <subcellularLocation>
        <location evidence="1">Membrane</location>
        <topology evidence="1">Multi-pass membrane protein</topology>
    </subcellularLocation>
</comment>
<evidence type="ECO:0000259" key="19">
    <source>
        <dbReference type="PROSITE" id="PS50857"/>
    </source>
</evidence>
<evidence type="ECO:0000256" key="11">
    <source>
        <dbReference type="ARBA" id="ARBA00023004"/>
    </source>
</evidence>
<proteinExistence type="inferred from homology"/>
<dbReference type="SUPFAM" id="SSF81464">
    <property type="entry name" value="Cytochrome c oxidase subunit II-like, transmembrane region"/>
    <property type="match status" value="1"/>
</dbReference>
<dbReference type="PANTHER" id="PTHR22888:SF9">
    <property type="entry name" value="CYTOCHROME C OXIDASE SUBUNIT 2"/>
    <property type="match status" value="1"/>
</dbReference>
<dbReference type="PROSITE" id="PS50857">
    <property type="entry name" value="COX2_CUA"/>
    <property type="match status" value="1"/>
</dbReference>
<sequence>MPYPTTLKASEVSLASHDVDAVFIFILAIAGFFFVLTQGLLIYFAIRYRKKKGVEEATPYITGNHALEVVWIVIPSLLLVAIFVYGLTVFIKMRTPLPNAAEIQVTASQFTWSFKYPDGRSVANELRLPLGQPVKLIMISRDVIHGFFIPAYRQKQDVLPGSYTYLWLLPKQAGTYDIYCSQYCGTGHSLMRATLIVMPQPQYQAWVAAELQKQQAGAQSPAERGKALFESAGGGGCHSIDGSPKVGPTLKGIFGSRVTLTTGQSVVADEEYLRESLEEPNEQVVQGFQPIMPSFRGSLKQDEIAALIAYMKTLK</sequence>
<accession>A0A6V8MND6</accession>
<dbReference type="GO" id="GO:0020037">
    <property type="term" value="F:heme binding"/>
    <property type="evidence" value="ECO:0007669"/>
    <property type="project" value="InterPro"/>
</dbReference>
<evidence type="ECO:0000256" key="2">
    <source>
        <dbReference type="ARBA" id="ARBA00007866"/>
    </source>
</evidence>
<protein>
    <recommendedName>
        <fullName evidence="17">Cytochrome c oxidase subunit 2</fullName>
        <ecNumber evidence="17">7.1.1.9</ecNumber>
    </recommendedName>
</protein>
<dbReference type="PROSITE" id="PS51007">
    <property type="entry name" value="CYTC"/>
    <property type="match status" value="1"/>
</dbReference>